<evidence type="ECO:0000313" key="1">
    <source>
        <dbReference type="EMBL" id="SDL18268.1"/>
    </source>
</evidence>
<name>A0A1G9HZ68_9GAMM</name>
<reference evidence="1 2" key="1">
    <citation type="submission" date="2016-10" db="EMBL/GenBank/DDBJ databases">
        <authorList>
            <person name="de Groot N.N."/>
        </authorList>
    </citation>
    <scope>NUCLEOTIDE SEQUENCE [LARGE SCALE GENOMIC DNA]</scope>
    <source>
        <strain evidence="1 2">DSM 14789</strain>
    </source>
</reference>
<keyword evidence="2" id="KW-1185">Reference proteome</keyword>
<dbReference type="Proteomes" id="UP000198654">
    <property type="component" value="Unassembled WGS sequence"/>
</dbReference>
<dbReference type="RefSeq" id="WP_175488722.1">
    <property type="nucleotide sequence ID" value="NZ_FNGI01000002.1"/>
</dbReference>
<gene>
    <name evidence="1" type="ORF">SAMN05661010_00982</name>
</gene>
<sequence>MQLAIPRFTDAEHDRQTGRAPRYWRDLDLDAWKQGAGAALHQAQHDYPWQQRRCRLTPQLGKVAQDEYGAMKSIQGAV</sequence>
<protein>
    <submittedName>
        <fullName evidence="1">Uncharacterized protein</fullName>
    </submittedName>
</protein>
<evidence type="ECO:0000313" key="2">
    <source>
        <dbReference type="Proteomes" id="UP000198654"/>
    </source>
</evidence>
<proteinExistence type="predicted"/>
<dbReference type="AlphaFoldDB" id="A0A1G9HZ68"/>
<organism evidence="1 2">
    <name type="scientific">Modicisalibacter muralis</name>
    <dbReference type="NCBI Taxonomy" id="119000"/>
    <lineage>
        <taxon>Bacteria</taxon>
        <taxon>Pseudomonadati</taxon>
        <taxon>Pseudomonadota</taxon>
        <taxon>Gammaproteobacteria</taxon>
        <taxon>Oceanospirillales</taxon>
        <taxon>Halomonadaceae</taxon>
        <taxon>Modicisalibacter</taxon>
    </lineage>
</organism>
<dbReference type="EMBL" id="FNGI01000002">
    <property type="protein sequence ID" value="SDL18268.1"/>
    <property type="molecule type" value="Genomic_DNA"/>
</dbReference>
<accession>A0A1G9HZ68</accession>